<feature type="binding site" evidence="15">
    <location>
        <position position="512"/>
    </location>
    <ligand>
        <name>ATP</name>
        <dbReference type="ChEBI" id="CHEBI:30616"/>
    </ligand>
</feature>
<dbReference type="InterPro" id="IPR011130">
    <property type="entry name" value="SecA_preprotein_X-link_dom"/>
</dbReference>
<dbReference type="Pfam" id="PF01043">
    <property type="entry name" value="SecA_PP_bind"/>
    <property type="match status" value="1"/>
</dbReference>
<dbReference type="SMART" id="SM00958">
    <property type="entry name" value="SecA_PP_bind"/>
    <property type="match status" value="1"/>
</dbReference>
<evidence type="ECO:0000256" key="8">
    <source>
        <dbReference type="ARBA" id="ARBA00022741"/>
    </source>
</evidence>
<dbReference type="Gene3D" id="3.90.1440.10">
    <property type="entry name" value="SecA, preprotein cross-linking domain"/>
    <property type="match status" value="1"/>
</dbReference>
<evidence type="ECO:0000256" key="6">
    <source>
        <dbReference type="ARBA" id="ARBA00022490"/>
    </source>
</evidence>
<keyword evidence="5 15" id="KW-1003">Cell membrane</keyword>
<evidence type="ECO:0000256" key="12">
    <source>
        <dbReference type="ARBA" id="ARBA00022967"/>
    </source>
</evidence>
<evidence type="ECO:0000256" key="13">
    <source>
        <dbReference type="ARBA" id="ARBA00023010"/>
    </source>
</evidence>
<keyword evidence="13 15" id="KW-0811">Translocation</keyword>
<reference evidence="21" key="1">
    <citation type="journal article" date="2020" name="Appl. Environ. Microbiol.">
        <title>Medium-Chain Fatty Acid Synthesis by 'Candidatus Weimeria bifida' gen. nov., sp. nov., and 'Candidatus Pseudoramibacter fermentans' sp. nov.</title>
        <authorList>
            <person name="Scarborough M.J."/>
            <person name="Myers K.S."/>
            <person name="Donohue T.J."/>
            <person name="Noguera D.R."/>
        </authorList>
    </citation>
    <scope>NUCLEOTIDE SEQUENCE</scope>
    <source>
        <strain evidence="21">LCO1.1</strain>
    </source>
</reference>
<dbReference type="SUPFAM" id="SSF81767">
    <property type="entry name" value="Pre-protein crosslinking domain of SecA"/>
    <property type="match status" value="1"/>
</dbReference>
<dbReference type="Proteomes" id="UP000460257">
    <property type="component" value="Unassembled WGS sequence"/>
</dbReference>
<evidence type="ECO:0000256" key="11">
    <source>
        <dbReference type="ARBA" id="ARBA00022927"/>
    </source>
</evidence>
<dbReference type="PANTHER" id="PTHR30612:SF0">
    <property type="entry name" value="CHLOROPLAST PROTEIN-TRANSPORTING ATPASE"/>
    <property type="match status" value="1"/>
</dbReference>
<dbReference type="InterPro" id="IPR011115">
    <property type="entry name" value="SecA_DEAD"/>
</dbReference>
<dbReference type="GO" id="GO:0008564">
    <property type="term" value="F:protein-exporting ATPase activity"/>
    <property type="evidence" value="ECO:0007669"/>
    <property type="project" value="UniProtKB-EC"/>
</dbReference>
<comment type="similarity">
    <text evidence="3 15 16">Belongs to the SecA family.</text>
</comment>
<evidence type="ECO:0000256" key="4">
    <source>
        <dbReference type="ARBA" id="ARBA00022448"/>
    </source>
</evidence>
<dbReference type="Gene3D" id="1.10.3060.10">
    <property type="entry name" value="Helical scaffold and wing domains of SecA"/>
    <property type="match status" value="1"/>
</dbReference>
<dbReference type="GO" id="GO:0043952">
    <property type="term" value="P:protein transport by the Sec complex"/>
    <property type="evidence" value="ECO:0007669"/>
    <property type="project" value="TreeGrafter"/>
</dbReference>
<dbReference type="FunFam" id="3.90.1440.10:FF:000002">
    <property type="entry name" value="Protein translocase subunit SecA"/>
    <property type="match status" value="1"/>
</dbReference>
<keyword evidence="10 15" id="KW-0067">ATP-binding</keyword>
<dbReference type="PANTHER" id="PTHR30612">
    <property type="entry name" value="SECA INNER MEMBRANE COMPONENT OF SEC PROTEIN SECRETION SYSTEM"/>
    <property type="match status" value="1"/>
</dbReference>
<keyword evidence="11 15" id="KW-0653">Protein transport</keyword>
<dbReference type="CDD" id="cd17928">
    <property type="entry name" value="DEXDc_SecA"/>
    <property type="match status" value="1"/>
</dbReference>
<dbReference type="FunFam" id="3.40.50.300:FF:000334">
    <property type="entry name" value="Protein translocase subunit SecA"/>
    <property type="match status" value="1"/>
</dbReference>
<dbReference type="NCBIfam" id="NF006630">
    <property type="entry name" value="PRK09200.1"/>
    <property type="match status" value="1"/>
</dbReference>
<dbReference type="GO" id="GO:0005829">
    <property type="term" value="C:cytosol"/>
    <property type="evidence" value="ECO:0007669"/>
    <property type="project" value="TreeGrafter"/>
</dbReference>
<dbReference type="InterPro" id="IPR044722">
    <property type="entry name" value="SecA_SF2_C"/>
</dbReference>
<dbReference type="NCBIfam" id="NF009538">
    <property type="entry name" value="PRK12904.1"/>
    <property type="match status" value="1"/>
</dbReference>
<dbReference type="Pfam" id="PF07516">
    <property type="entry name" value="SecA_SW"/>
    <property type="match status" value="1"/>
</dbReference>
<dbReference type="Pfam" id="PF21090">
    <property type="entry name" value="P-loop_SecA"/>
    <property type="match status" value="1"/>
</dbReference>
<dbReference type="SUPFAM" id="SSF81886">
    <property type="entry name" value="Helical scaffold and wing domains of SecA"/>
    <property type="match status" value="1"/>
</dbReference>
<dbReference type="NCBIfam" id="TIGR00963">
    <property type="entry name" value="secA"/>
    <property type="match status" value="1"/>
</dbReference>
<dbReference type="InterPro" id="IPR027417">
    <property type="entry name" value="P-loop_NTPase"/>
</dbReference>
<dbReference type="FunFam" id="3.40.50.300:FF:000429">
    <property type="entry name" value="Preprotein translocase subunit SecA"/>
    <property type="match status" value="1"/>
</dbReference>
<dbReference type="PRINTS" id="PR00906">
    <property type="entry name" value="SECA"/>
</dbReference>
<dbReference type="SMART" id="SM00957">
    <property type="entry name" value="SecA_DEAD"/>
    <property type="match status" value="1"/>
</dbReference>
<dbReference type="PROSITE" id="PS51192">
    <property type="entry name" value="HELICASE_ATP_BIND_1"/>
    <property type="match status" value="1"/>
</dbReference>
<gene>
    <name evidence="15 21" type="primary">secA</name>
    <name evidence="21" type="ORF">FRC54_08400</name>
</gene>
<sequence length="864" mass="98583">MSIVSKIFGTHSQHELRRIKPIVDKIESYHDEMGKLSDDELKGKTQYFKDQLADGKTLDDILPEAYAVVREAAKRSVGMEPFRVQLIGGVILHQGRIAEMKTGEGKTLVCTLPAYLNALEGKGVHVVTVNDYLAKRDAQWMGKVHEFLGLTVGVVLNDMDKEERQAAYNCDITYITNNELGFDYLRDNMVVHKEDMVQRGLNYAIIDEVDSVLIDEARTPLIISGQSGKSTKLYEMCDVLVRQMERGKDLPEYSKMDAIMGIEQEETGDYIVGEKDKVVNLTQRGIKKVEDFFHIDNLADPENLEIQHCVILAIRAHELMHRDEDYVVKDDEVLIVDDFTGRIMPGRRYSDGLHQAIEAKEHVHVKRESMTLADITFQNFFNKYKKKAGMTGTALTEEQEFRDIYGMDVIEIPTNKPVIRVDHDDAVYKTKKEKFNAVVDEVKKSHAKGQPVLVGTINIDVSEQLSRMLSKEGIQHEVLNAKNNEREAEIVAQAGIHGHVTIATNMAGRGTDIKIDDEARAAGGLKIIGTERHESRRIDNQLRGRSGRQGDPGESQFFISLEDDLMRLFGSERLIKVFNSLGIPEGEQIHHKMLSSAIEHAQEKIESNNFGIRKNLLEYDEVTNDQRELVYKQRRRVLDGEDMHDQIKNMISGQIKDSVETVINDGINRDEWDLNELNRVLLDIVPLKPVNETYLEQHDIKNVAALEDELTSDAFELYDQKEKEFPPEIDFREVERTILLRVIDQHWMEEIDNMEQLRQGIGLQAYGQRNPIDEYKAQSYEMMDAMNAAIQHDTVQMMYRIRVERQVEREEVAKATGTNKEEGPSQSGPRRRKAPKIYPNDPCPCGSGLKYKNCHGKKIYGNKG</sequence>
<dbReference type="EC" id="7.4.2.8" evidence="15"/>
<dbReference type="GO" id="GO:0046872">
    <property type="term" value="F:metal ion binding"/>
    <property type="evidence" value="ECO:0007669"/>
    <property type="project" value="UniProtKB-KW"/>
</dbReference>
<comment type="cofactor">
    <cofactor evidence="1">
        <name>Zn(2+)</name>
        <dbReference type="ChEBI" id="CHEBI:29105"/>
    </cofactor>
</comment>
<keyword evidence="6 15" id="KW-0963">Cytoplasm</keyword>
<evidence type="ECO:0000259" key="19">
    <source>
        <dbReference type="PROSITE" id="PS51194"/>
    </source>
</evidence>
<dbReference type="Gene3D" id="3.40.50.300">
    <property type="entry name" value="P-loop containing nucleotide triphosphate hydrolases"/>
    <property type="match status" value="3"/>
</dbReference>
<feature type="region of interest" description="Disordered" evidence="17">
    <location>
        <begin position="810"/>
        <end position="846"/>
    </location>
</feature>
<evidence type="ECO:0000256" key="5">
    <source>
        <dbReference type="ARBA" id="ARBA00022475"/>
    </source>
</evidence>
<dbReference type="InterPro" id="IPR036266">
    <property type="entry name" value="SecA_Wing/Scaffold_sf"/>
</dbReference>
<keyword evidence="9" id="KW-0862">Zinc</keyword>
<dbReference type="InterPro" id="IPR014001">
    <property type="entry name" value="Helicase_ATP-bd"/>
</dbReference>
<evidence type="ECO:0000256" key="15">
    <source>
        <dbReference type="HAMAP-Rule" id="MF_01382"/>
    </source>
</evidence>
<evidence type="ECO:0000313" key="21">
    <source>
        <dbReference type="EMBL" id="MQN01914.1"/>
    </source>
</evidence>
<dbReference type="PROSITE" id="PS51194">
    <property type="entry name" value="HELICASE_CTER"/>
    <property type="match status" value="1"/>
</dbReference>
<feature type="binding site" evidence="15">
    <location>
        <begin position="103"/>
        <end position="107"/>
    </location>
    <ligand>
        <name>ATP</name>
        <dbReference type="ChEBI" id="CHEBI:30616"/>
    </ligand>
</feature>
<evidence type="ECO:0000256" key="1">
    <source>
        <dbReference type="ARBA" id="ARBA00001947"/>
    </source>
</evidence>
<keyword evidence="4 15" id="KW-0813">Transport</keyword>
<comment type="subunit">
    <text evidence="15">Monomer and homodimer. Part of the essential Sec protein translocation apparatus which comprises SecA, SecYEG and auxiliary proteins SecDF. Other proteins may also be involved.</text>
</comment>
<comment type="catalytic activity">
    <reaction evidence="15">
        <text>ATP + H2O + cellular proteinSide 1 = ADP + phosphate + cellular proteinSide 2.</text>
        <dbReference type="EC" id="7.4.2.8"/>
    </reaction>
</comment>
<dbReference type="GO" id="GO:0006605">
    <property type="term" value="P:protein targeting"/>
    <property type="evidence" value="ECO:0007669"/>
    <property type="project" value="UniProtKB-UniRule"/>
</dbReference>
<evidence type="ECO:0000256" key="9">
    <source>
        <dbReference type="ARBA" id="ARBA00022833"/>
    </source>
</evidence>
<evidence type="ECO:0000256" key="14">
    <source>
        <dbReference type="ARBA" id="ARBA00023136"/>
    </source>
</evidence>
<keyword evidence="12 15" id="KW-1278">Translocase</keyword>
<feature type="domain" description="SecA family profile" evidence="20">
    <location>
        <begin position="1"/>
        <end position="590"/>
    </location>
</feature>
<dbReference type="Pfam" id="PF07517">
    <property type="entry name" value="SecA_DEAD"/>
    <property type="match status" value="1"/>
</dbReference>
<evidence type="ECO:0000256" key="10">
    <source>
        <dbReference type="ARBA" id="ARBA00022840"/>
    </source>
</evidence>
<dbReference type="SUPFAM" id="SSF52540">
    <property type="entry name" value="P-loop containing nucleoside triphosphate hydrolases"/>
    <property type="match status" value="2"/>
</dbReference>
<evidence type="ECO:0000256" key="16">
    <source>
        <dbReference type="RuleBase" id="RU003874"/>
    </source>
</evidence>
<dbReference type="GO" id="GO:0065002">
    <property type="term" value="P:intracellular protein transmembrane transport"/>
    <property type="evidence" value="ECO:0007669"/>
    <property type="project" value="UniProtKB-UniRule"/>
</dbReference>
<keyword evidence="22" id="KW-1185">Reference proteome</keyword>
<dbReference type="Pfam" id="PF02810">
    <property type="entry name" value="SEC-C"/>
    <property type="match status" value="1"/>
</dbReference>
<dbReference type="CDD" id="cd18803">
    <property type="entry name" value="SF2_C_secA"/>
    <property type="match status" value="1"/>
</dbReference>
<dbReference type="InterPro" id="IPR014018">
    <property type="entry name" value="SecA_motor_DEAD"/>
</dbReference>
<dbReference type="InterPro" id="IPR004027">
    <property type="entry name" value="SEC_C_motif"/>
</dbReference>
<dbReference type="GO" id="GO:0031522">
    <property type="term" value="C:cell envelope Sec protein transport complex"/>
    <property type="evidence" value="ECO:0007669"/>
    <property type="project" value="TreeGrafter"/>
</dbReference>
<dbReference type="EMBL" id="VOGC01000007">
    <property type="protein sequence ID" value="MQN01914.1"/>
    <property type="molecule type" value="Genomic_DNA"/>
</dbReference>
<dbReference type="InterPro" id="IPR011116">
    <property type="entry name" value="SecA_Wing/Scaffold"/>
</dbReference>
<feature type="compositionally biased region" description="Basic and acidic residues" evidence="17">
    <location>
        <begin position="810"/>
        <end position="823"/>
    </location>
</feature>
<evidence type="ECO:0000313" key="22">
    <source>
        <dbReference type="Proteomes" id="UP000460257"/>
    </source>
</evidence>
<keyword evidence="8 15" id="KW-0547">Nucleotide-binding</keyword>
<comment type="function">
    <text evidence="15">Part of the Sec protein translocase complex. Interacts with the SecYEG preprotein conducting channel. Has a central role in coupling the hydrolysis of ATP to the transfer of proteins into and across the cell membrane, serving as an ATP-driven molecular motor driving the stepwise translocation of polypeptide chains across the membrane.</text>
</comment>
<proteinExistence type="inferred from homology"/>
<evidence type="ECO:0000256" key="7">
    <source>
        <dbReference type="ARBA" id="ARBA00022723"/>
    </source>
</evidence>
<dbReference type="InterPro" id="IPR000185">
    <property type="entry name" value="SecA"/>
</dbReference>
<feature type="binding site" evidence="15">
    <location>
        <position position="85"/>
    </location>
    <ligand>
        <name>ATP</name>
        <dbReference type="ChEBI" id="CHEBI:30616"/>
    </ligand>
</feature>
<protein>
    <recommendedName>
        <fullName evidence="15 16">Protein translocase subunit SecA</fullName>
        <ecNumber evidence="15">7.4.2.8</ecNumber>
    </recommendedName>
</protein>
<evidence type="ECO:0000256" key="17">
    <source>
        <dbReference type="SAM" id="MobiDB-lite"/>
    </source>
</evidence>
<name>A0A6N7J026_9FIRM</name>
<dbReference type="GO" id="GO:0005524">
    <property type="term" value="F:ATP binding"/>
    <property type="evidence" value="ECO:0007669"/>
    <property type="project" value="UniProtKB-UniRule"/>
</dbReference>
<feature type="domain" description="Helicase C-terminal" evidence="19">
    <location>
        <begin position="422"/>
        <end position="606"/>
    </location>
</feature>
<dbReference type="HAMAP" id="MF_01382">
    <property type="entry name" value="SecA"/>
    <property type="match status" value="1"/>
</dbReference>
<dbReference type="InterPro" id="IPR036670">
    <property type="entry name" value="SecA_X-link_sf"/>
</dbReference>
<feature type="domain" description="Helicase ATP-binding" evidence="18">
    <location>
        <begin position="87"/>
        <end position="225"/>
    </location>
</feature>
<dbReference type="PROSITE" id="PS51196">
    <property type="entry name" value="SECA_MOTOR_DEAD"/>
    <property type="match status" value="1"/>
</dbReference>
<accession>A0A6N7J026</accession>
<dbReference type="AlphaFoldDB" id="A0A6N7J026"/>
<comment type="caution">
    <text evidence="21">The sequence shown here is derived from an EMBL/GenBank/DDBJ whole genome shotgun (WGS) entry which is preliminary data.</text>
</comment>
<evidence type="ECO:0000256" key="2">
    <source>
        <dbReference type="ARBA" id="ARBA00004170"/>
    </source>
</evidence>
<evidence type="ECO:0000259" key="20">
    <source>
        <dbReference type="PROSITE" id="PS51196"/>
    </source>
</evidence>
<comment type="subcellular location">
    <subcellularLocation>
        <location evidence="15">Cell membrane</location>
        <topology evidence="15">Peripheral membrane protein</topology>
        <orientation evidence="15">Cytoplasmic side</orientation>
    </subcellularLocation>
    <subcellularLocation>
        <location evidence="15">Cytoplasm</location>
    </subcellularLocation>
    <subcellularLocation>
        <location evidence="2">Membrane</location>
        <topology evidence="2">Peripheral membrane protein</topology>
    </subcellularLocation>
    <text evidence="15">Distribution is 50-50.</text>
</comment>
<keyword evidence="7" id="KW-0479">Metal-binding</keyword>
<dbReference type="GO" id="GO:0005886">
    <property type="term" value="C:plasma membrane"/>
    <property type="evidence" value="ECO:0007669"/>
    <property type="project" value="UniProtKB-SubCell"/>
</dbReference>
<keyword evidence="14 15" id="KW-0472">Membrane</keyword>
<evidence type="ECO:0000259" key="18">
    <source>
        <dbReference type="PROSITE" id="PS51192"/>
    </source>
</evidence>
<evidence type="ECO:0000256" key="3">
    <source>
        <dbReference type="ARBA" id="ARBA00007650"/>
    </source>
</evidence>
<dbReference type="GO" id="GO:0017038">
    <property type="term" value="P:protein import"/>
    <property type="evidence" value="ECO:0007669"/>
    <property type="project" value="InterPro"/>
</dbReference>
<dbReference type="InterPro" id="IPR001650">
    <property type="entry name" value="Helicase_C-like"/>
</dbReference>
<organism evidence="21 22">
    <name type="scientific">Candidatus Weimeria bifida</name>
    <dbReference type="NCBI Taxonomy" id="2599074"/>
    <lineage>
        <taxon>Bacteria</taxon>
        <taxon>Bacillati</taxon>
        <taxon>Bacillota</taxon>
        <taxon>Clostridia</taxon>
        <taxon>Lachnospirales</taxon>
        <taxon>Lachnospiraceae</taxon>
        <taxon>Candidatus Weimeria</taxon>
    </lineage>
</organism>